<dbReference type="Pfam" id="PF00294">
    <property type="entry name" value="PfkB"/>
    <property type="match status" value="1"/>
</dbReference>
<sequence>MTMDLNKFKKIRALVLGDLMIDEYLWGEVDRISPEAPVPIVSVINETYTLGGAGNVINNLVAMGAGVSVVGTAGTGTAGRMMLDKFKELGVDAGGIIDEPDRPTTKKTRVIASNQQVLRIDKETKKEISSTTLTRLISFITGVAPRVDLIIISDYDKGLVTRELVRQTVAIAKSHNILVLADPKGLDFTKYSQVSVLTPNQKEAGIAAGIDIKTDHDLIQAGLRIMASACIERLVITCGRDGMMLLEQGKTPVRIASQARQVFDVSGAGDTVISILGLALAAGAGFEESAAIANAAAGIVVGKVGTATASPDELELALKNE</sequence>
<dbReference type="Proteomes" id="UP000000442">
    <property type="component" value="Chromosome"/>
</dbReference>
<evidence type="ECO:0000256" key="2">
    <source>
        <dbReference type="ARBA" id="ARBA00022777"/>
    </source>
</evidence>
<dbReference type="CDD" id="cd01172">
    <property type="entry name" value="RfaE_like"/>
    <property type="match status" value="1"/>
</dbReference>
<dbReference type="InterPro" id="IPR011913">
    <property type="entry name" value="RfaE_dom_I"/>
</dbReference>
<evidence type="ECO:0000256" key="1">
    <source>
        <dbReference type="ARBA" id="ARBA00022679"/>
    </source>
</evidence>
<evidence type="ECO:0000313" key="4">
    <source>
        <dbReference type="EMBL" id="ACN14463.1"/>
    </source>
</evidence>
<gene>
    <name evidence="4" type="ordered locus">HRM2_13540</name>
</gene>
<dbReference type="STRING" id="177437.HRM2_13540"/>
<dbReference type="NCBIfam" id="TIGR02198">
    <property type="entry name" value="rfaE_dom_I"/>
    <property type="match status" value="1"/>
</dbReference>
<dbReference type="eggNOG" id="COG2870">
    <property type="taxonomic scope" value="Bacteria"/>
</dbReference>
<organism evidence="4 5">
    <name type="scientific">Desulforapulum autotrophicum (strain ATCC 43914 / DSM 3382 / VKM B-1955 / HRM2)</name>
    <name type="common">Desulfobacterium autotrophicum</name>
    <dbReference type="NCBI Taxonomy" id="177437"/>
    <lineage>
        <taxon>Bacteria</taxon>
        <taxon>Pseudomonadati</taxon>
        <taxon>Thermodesulfobacteriota</taxon>
        <taxon>Desulfobacteria</taxon>
        <taxon>Desulfobacterales</taxon>
        <taxon>Desulfobacteraceae</taxon>
        <taxon>Desulforapulum</taxon>
    </lineage>
</organism>
<dbReference type="GO" id="GO:0016773">
    <property type="term" value="F:phosphotransferase activity, alcohol group as acceptor"/>
    <property type="evidence" value="ECO:0007669"/>
    <property type="project" value="InterPro"/>
</dbReference>
<protein>
    <submittedName>
        <fullName evidence="4">Carbohydrate kinase (PfkB family protein)</fullName>
    </submittedName>
</protein>
<dbReference type="SUPFAM" id="SSF53613">
    <property type="entry name" value="Ribokinase-like"/>
    <property type="match status" value="1"/>
</dbReference>
<reference evidence="4 5" key="1">
    <citation type="journal article" date="2009" name="Environ. Microbiol.">
        <title>Genome sequence of Desulfobacterium autotrophicum HRM2, a marine sulfate reducer oxidizing organic carbon completely to carbon dioxide.</title>
        <authorList>
            <person name="Strittmatter A.W."/>
            <person name="Liesegang H."/>
            <person name="Rabus R."/>
            <person name="Decker I."/>
            <person name="Amann J."/>
            <person name="Andres S."/>
            <person name="Henne A."/>
            <person name="Fricke W.F."/>
            <person name="Martinez-Arias R."/>
            <person name="Bartels D."/>
            <person name="Goesmann A."/>
            <person name="Krause L."/>
            <person name="Puehler A."/>
            <person name="Klenk H.P."/>
            <person name="Richter M."/>
            <person name="Schuler M."/>
            <person name="Gloeckner F.O."/>
            <person name="Meyerdierks A."/>
            <person name="Gottschalk G."/>
            <person name="Amann R."/>
        </authorList>
    </citation>
    <scope>NUCLEOTIDE SEQUENCE [LARGE SCALE GENOMIC DNA]</scope>
    <source>
        <strain evidence="5">ATCC 43914 / DSM 3382 / HRM2</strain>
    </source>
</reference>
<accession>C0Q8X3</accession>
<name>C0Q8X3_DESAH</name>
<evidence type="ECO:0000259" key="3">
    <source>
        <dbReference type="Pfam" id="PF00294"/>
    </source>
</evidence>
<evidence type="ECO:0000313" key="5">
    <source>
        <dbReference type="Proteomes" id="UP000000442"/>
    </source>
</evidence>
<dbReference type="PANTHER" id="PTHR46969">
    <property type="entry name" value="BIFUNCTIONAL PROTEIN HLDE"/>
    <property type="match status" value="1"/>
</dbReference>
<dbReference type="InterPro" id="IPR029056">
    <property type="entry name" value="Ribokinase-like"/>
</dbReference>
<dbReference type="EMBL" id="CP001087">
    <property type="protein sequence ID" value="ACN14463.1"/>
    <property type="molecule type" value="Genomic_DNA"/>
</dbReference>
<dbReference type="HOGENOM" id="CLU_021150_0_1_7"/>
<dbReference type="InterPro" id="IPR011611">
    <property type="entry name" value="PfkB_dom"/>
</dbReference>
<dbReference type="GO" id="GO:0005829">
    <property type="term" value="C:cytosol"/>
    <property type="evidence" value="ECO:0007669"/>
    <property type="project" value="TreeGrafter"/>
</dbReference>
<keyword evidence="1" id="KW-0808">Transferase</keyword>
<dbReference type="KEGG" id="dat:HRM2_13540"/>
<keyword evidence="5" id="KW-1185">Reference proteome</keyword>
<feature type="domain" description="Carbohydrate kinase PfkB" evidence="3">
    <location>
        <begin position="14"/>
        <end position="311"/>
    </location>
</feature>
<proteinExistence type="predicted"/>
<dbReference type="FunFam" id="3.40.1190.20:FF:000002">
    <property type="entry name" value="Bifunctional protein HldE"/>
    <property type="match status" value="1"/>
</dbReference>
<keyword evidence="2 4" id="KW-0418">Kinase</keyword>
<dbReference type="OrthoDB" id="9802794at2"/>
<dbReference type="PANTHER" id="PTHR46969:SF1">
    <property type="entry name" value="BIFUNCTIONAL PROTEIN HLDE"/>
    <property type="match status" value="1"/>
</dbReference>
<dbReference type="AlphaFoldDB" id="C0Q8X3"/>
<dbReference type="GO" id="GO:0033786">
    <property type="term" value="F:heptose-1-phosphate adenylyltransferase activity"/>
    <property type="evidence" value="ECO:0007669"/>
    <property type="project" value="TreeGrafter"/>
</dbReference>
<dbReference type="Gene3D" id="3.40.1190.20">
    <property type="match status" value="1"/>
</dbReference>
<dbReference type="GO" id="GO:0033785">
    <property type="term" value="F:heptose 7-phosphate kinase activity"/>
    <property type="evidence" value="ECO:0007669"/>
    <property type="project" value="TreeGrafter"/>
</dbReference>